<comment type="caution">
    <text evidence="5">The sequence shown here is derived from an EMBL/GenBank/DDBJ whole genome shotgun (WGS) entry which is preliminary data.</text>
</comment>
<keyword evidence="2 5" id="KW-0067">ATP-binding</keyword>
<reference evidence="5 6" key="1">
    <citation type="journal article" date="2024" name="J Genomics">
        <title>Draft genome sequencing and assembly of Favolaschia claudopus CIRM-BRFM 2984 isolated from oak limbs.</title>
        <authorList>
            <person name="Navarro D."/>
            <person name="Drula E."/>
            <person name="Chaduli D."/>
            <person name="Cazenave R."/>
            <person name="Ahrendt S."/>
            <person name="Wang J."/>
            <person name="Lipzen A."/>
            <person name="Daum C."/>
            <person name="Barry K."/>
            <person name="Grigoriev I.V."/>
            <person name="Favel A."/>
            <person name="Rosso M.N."/>
            <person name="Martin F."/>
        </authorList>
    </citation>
    <scope>NUCLEOTIDE SEQUENCE [LARGE SCALE GENOMIC DNA]</scope>
    <source>
        <strain evidence="5 6">CIRM-BRFM 2984</strain>
    </source>
</reference>
<proteinExistence type="inferred from homology"/>
<evidence type="ECO:0000313" key="6">
    <source>
        <dbReference type="Proteomes" id="UP001362999"/>
    </source>
</evidence>
<name>A0AAW0CAM3_9AGAR</name>
<dbReference type="InterPro" id="IPR039421">
    <property type="entry name" value="Type_1_exporter"/>
</dbReference>
<keyword evidence="6" id="KW-1185">Reference proteome</keyword>
<dbReference type="SUPFAM" id="SSF52540">
    <property type="entry name" value="P-loop containing nucleoside triphosphate hydrolases"/>
    <property type="match status" value="1"/>
</dbReference>
<feature type="domain" description="ABC transporter" evidence="4">
    <location>
        <begin position="394"/>
        <end position="662"/>
    </location>
</feature>
<evidence type="ECO:0000256" key="2">
    <source>
        <dbReference type="ARBA" id="ARBA00022840"/>
    </source>
</evidence>
<gene>
    <name evidence="5" type="ORF">R3P38DRAFT_2910212</name>
</gene>
<dbReference type="InterPro" id="IPR003593">
    <property type="entry name" value="AAA+_ATPase"/>
</dbReference>
<dbReference type="PANTHER" id="PTHR24221">
    <property type="entry name" value="ATP-BINDING CASSETTE SUB-FAMILY B"/>
    <property type="match status" value="1"/>
</dbReference>
<dbReference type="InterPro" id="IPR027417">
    <property type="entry name" value="P-loop_NTPase"/>
</dbReference>
<dbReference type="PANTHER" id="PTHR24221:SF654">
    <property type="entry name" value="ATP-BINDING CASSETTE SUB-FAMILY B MEMBER 6"/>
    <property type="match status" value="1"/>
</dbReference>
<dbReference type="GO" id="GO:0005524">
    <property type="term" value="F:ATP binding"/>
    <property type="evidence" value="ECO:0007669"/>
    <property type="project" value="UniProtKB-KW"/>
</dbReference>
<evidence type="ECO:0000259" key="4">
    <source>
        <dbReference type="PROSITE" id="PS50893"/>
    </source>
</evidence>
<comment type="similarity">
    <text evidence="3">Belongs to the ABC transporter superfamily. ABCB family. Heavy Metal importer (TC 3.A.1.210) subfamily.</text>
</comment>
<sequence length="668" mass="75082">MTKNDSKEKDYPPIKAQQLGVYRVITEVSPPFSLSTPWKQAKTALPTLLRLFKDVYTASPWLFVLFALGHVWSTGIEPVLSLHLSSRVLNLIEAGLRTGNPDKSVIFQAVILRLICTAFTAVVNRERHRLESKLNGKVNLKFQGFILRAKLATDLTGVANNQSTAHLTENRAWPTFQLSIEALSMIVAAVNQLTYISLTILSTEHGFIFVALCLVKPLLDSLSSHNLFDKPHVVEATNPHYVRRSSLLELRKMQYRQDIITGDIVQHILREFRRAVSLLGDADMSEPCQQYGRRDGTLSQIFSRLARDLPMLYYAINAIFRPKGLTLTAMATLHQSESMLYWTFDDLLWNTRTMQERVSRVRELYELQHNVHRTKSGDLPYPPLGRPHEEGMPLELQNLTFSYPGATNNALNNLSLSIKAGQVLVIVGENGSGKSTIVKLLTRLYDATSGSITIDGADIQDYRLADLRHATASLTQDHHIFPLSLRDNIGLGNPAQVENMEMIQAATRQGGAEDVVRKFSDGYEAVLEHPWGVYSRGNTLGKGKTALTEIWERVSKKADVSGGERQRLVASRTFMRFTSGAVKLVCVDEPSSNLDPEAEWQLFQNLRKARAGKTMIFVTHRFAHLTKHADVIVCMKEGSISEMGTHEELMERDGEYCQMFKIQATAFE</sequence>
<dbReference type="SMART" id="SM00382">
    <property type="entry name" value="AAA"/>
    <property type="match status" value="1"/>
</dbReference>
<dbReference type="AlphaFoldDB" id="A0AAW0CAM3"/>
<keyword evidence="1" id="KW-0547">Nucleotide-binding</keyword>
<dbReference type="EMBL" id="JAWWNJ010000019">
    <property type="protein sequence ID" value="KAK7036018.1"/>
    <property type="molecule type" value="Genomic_DNA"/>
</dbReference>
<dbReference type="Gene3D" id="3.40.50.300">
    <property type="entry name" value="P-loop containing nucleotide triphosphate hydrolases"/>
    <property type="match status" value="1"/>
</dbReference>
<dbReference type="GO" id="GO:0016887">
    <property type="term" value="F:ATP hydrolysis activity"/>
    <property type="evidence" value="ECO:0007669"/>
    <property type="project" value="InterPro"/>
</dbReference>
<dbReference type="InterPro" id="IPR003439">
    <property type="entry name" value="ABC_transporter-like_ATP-bd"/>
</dbReference>
<evidence type="ECO:0000256" key="1">
    <source>
        <dbReference type="ARBA" id="ARBA00022741"/>
    </source>
</evidence>
<protein>
    <submittedName>
        <fullName evidence="5">ABC transporter ATP-binding protein</fullName>
    </submittedName>
</protein>
<accession>A0AAW0CAM3</accession>
<dbReference type="GO" id="GO:0034040">
    <property type="term" value="F:ATPase-coupled lipid transmembrane transporter activity"/>
    <property type="evidence" value="ECO:0007669"/>
    <property type="project" value="TreeGrafter"/>
</dbReference>
<organism evidence="5 6">
    <name type="scientific">Favolaschia claudopus</name>
    <dbReference type="NCBI Taxonomy" id="2862362"/>
    <lineage>
        <taxon>Eukaryota</taxon>
        <taxon>Fungi</taxon>
        <taxon>Dikarya</taxon>
        <taxon>Basidiomycota</taxon>
        <taxon>Agaricomycotina</taxon>
        <taxon>Agaricomycetes</taxon>
        <taxon>Agaricomycetidae</taxon>
        <taxon>Agaricales</taxon>
        <taxon>Marasmiineae</taxon>
        <taxon>Mycenaceae</taxon>
        <taxon>Favolaschia</taxon>
    </lineage>
</organism>
<evidence type="ECO:0000313" key="5">
    <source>
        <dbReference type="EMBL" id="KAK7036018.1"/>
    </source>
</evidence>
<evidence type="ECO:0000256" key="3">
    <source>
        <dbReference type="ARBA" id="ARBA00024363"/>
    </source>
</evidence>
<dbReference type="Proteomes" id="UP001362999">
    <property type="component" value="Unassembled WGS sequence"/>
</dbReference>
<dbReference type="PROSITE" id="PS50893">
    <property type="entry name" value="ABC_TRANSPORTER_2"/>
    <property type="match status" value="1"/>
</dbReference>
<dbReference type="Pfam" id="PF00005">
    <property type="entry name" value="ABC_tran"/>
    <property type="match status" value="1"/>
</dbReference>